<dbReference type="SUPFAM" id="SSF47203">
    <property type="entry name" value="Acyl-CoA dehydrogenase C-terminal domain-like"/>
    <property type="match status" value="1"/>
</dbReference>
<keyword evidence="3 5" id="KW-0285">Flavoprotein</keyword>
<dbReference type="InterPro" id="IPR009075">
    <property type="entry name" value="AcylCo_DH/oxidase_C"/>
</dbReference>
<dbReference type="GO" id="GO:0005777">
    <property type="term" value="C:peroxisome"/>
    <property type="evidence" value="ECO:0007669"/>
    <property type="project" value="TreeGrafter"/>
</dbReference>
<dbReference type="Gene3D" id="1.20.140.10">
    <property type="entry name" value="Butyryl-CoA Dehydrogenase, subunit A, domain 3"/>
    <property type="match status" value="1"/>
</dbReference>
<dbReference type="InterPro" id="IPR045008">
    <property type="entry name" value="ACX4-like"/>
</dbReference>
<evidence type="ECO:0000256" key="1">
    <source>
        <dbReference type="ARBA" id="ARBA00001974"/>
    </source>
</evidence>
<dbReference type="SUPFAM" id="SSF56645">
    <property type="entry name" value="Acyl-CoA dehydrogenase NM domain-like"/>
    <property type="match status" value="1"/>
</dbReference>
<organism evidence="9 10">
    <name type="scientific">Rubroshorea leprosula</name>
    <dbReference type="NCBI Taxonomy" id="152421"/>
    <lineage>
        <taxon>Eukaryota</taxon>
        <taxon>Viridiplantae</taxon>
        <taxon>Streptophyta</taxon>
        <taxon>Embryophyta</taxon>
        <taxon>Tracheophyta</taxon>
        <taxon>Spermatophyta</taxon>
        <taxon>Magnoliopsida</taxon>
        <taxon>eudicotyledons</taxon>
        <taxon>Gunneridae</taxon>
        <taxon>Pentapetalae</taxon>
        <taxon>rosids</taxon>
        <taxon>malvids</taxon>
        <taxon>Malvales</taxon>
        <taxon>Dipterocarpaceae</taxon>
        <taxon>Rubroshorea</taxon>
    </lineage>
</organism>
<evidence type="ECO:0000259" key="7">
    <source>
        <dbReference type="Pfam" id="PF02770"/>
    </source>
</evidence>
<comment type="similarity">
    <text evidence="2 5">Belongs to the acyl-CoA dehydrogenase family.</text>
</comment>
<protein>
    <recommendedName>
        <fullName evidence="11">Acyl-CoA oxidase</fullName>
    </recommendedName>
</protein>
<evidence type="ECO:0000313" key="9">
    <source>
        <dbReference type="EMBL" id="GKV22000.1"/>
    </source>
</evidence>
<comment type="caution">
    <text evidence="9">The sequence shown here is derived from an EMBL/GenBank/DDBJ whole genome shotgun (WGS) entry which is preliminary data.</text>
</comment>
<dbReference type="InterPro" id="IPR006091">
    <property type="entry name" value="Acyl-CoA_Oxase/DH_mid-dom"/>
</dbReference>
<sequence>MTVHSNHKDDFDKAPRSSYFHLPPLDVSVAFPQATPGSTFPPCTSDYFLFDDLLTPEEQAVRLRVRECMEKEVAPIMTKYWEKAEFPFEVVPKLSALRVAGGTIKGYGCPGHSIIGNAIATAEVARVDASCSTFILVHSSLAMLTIALCGSEEQKQKYLPSLAQFKTIACWALTEPDYGSDASALKTTATKVKGGWILEGQKRWIGNSTFADVLVIFARNTTTNEINGYIVKKDAPGLTVTKIENKIGLRIVQNGDILLQKVFVPDEDRIPGVNSFHDTNKVLAVSRVMVAWQPIGISMGVYDMCHRYLKERKQFGAPLAAFQLNQQKLVQMLGNVQAMFLVGWRLCKLYESGKMTPGQASLGKSWITLRARETVSLGRELLGGNGILADFLVAKAFCDLEPIYTYEGTYDINSLVTGREITGLSSLRPPTLSKRSRL</sequence>
<dbReference type="GO" id="GO:0050660">
    <property type="term" value="F:flavin adenine dinucleotide binding"/>
    <property type="evidence" value="ECO:0007669"/>
    <property type="project" value="InterPro"/>
</dbReference>
<feature type="domain" description="Acyl-CoA oxidase/dehydrogenase middle" evidence="7">
    <location>
        <begin position="170"/>
        <end position="262"/>
    </location>
</feature>
<keyword evidence="4 5" id="KW-0274">FAD</keyword>
<name>A0AAV5KBQ7_9ROSI</name>
<dbReference type="GO" id="GO:0003995">
    <property type="term" value="F:acyl-CoA dehydrogenase activity"/>
    <property type="evidence" value="ECO:0007669"/>
    <property type="project" value="InterPro"/>
</dbReference>
<dbReference type="InterPro" id="IPR013786">
    <property type="entry name" value="AcylCoA_DH/ox_N"/>
</dbReference>
<dbReference type="EMBL" id="BPVZ01000059">
    <property type="protein sequence ID" value="GKV22000.1"/>
    <property type="molecule type" value="Genomic_DNA"/>
</dbReference>
<evidence type="ECO:0000256" key="2">
    <source>
        <dbReference type="ARBA" id="ARBA00009347"/>
    </source>
</evidence>
<evidence type="ECO:0000256" key="3">
    <source>
        <dbReference type="ARBA" id="ARBA00022630"/>
    </source>
</evidence>
<evidence type="ECO:0000259" key="8">
    <source>
        <dbReference type="Pfam" id="PF02771"/>
    </source>
</evidence>
<accession>A0AAV5KBQ7</accession>
<comment type="cofactor">
    <cofactor evidence="1 5">
        <name>FAD</name>
        <dbReference type="ChEBI" id="CHEBI:57692"/>
    </cofactor>
</comment>
<dbReference type="InterPro" id="IPR006089">
    <property type="entry name" value="Acyl-CoA_DH_CS"/>
</dbReference>
<dbReference type="PANTHER" id="PTHR43188">
    <property type="entry name" value="ACYL-COENZYME A OXIDASE"/>
    <property type="match status" value="1"/>
</dbReference>
<evidence type="ECO:0000259" key="6">
    <source>
        <dbReference type="Pfam" id="PF00441"/>
    </source>
</evidence>
<reference evidence="9 10" key="1">
    <citation type="journal article" date="2021" name="Commun. Biol.">
        <title>The genome of Shorea leprosula (Dipterocarpaceae) highlights the ecological relevance of drought in aseasonal tropical rainforests.</title>
        <authorList>
            <person name="Ng K.K.S."/>
            <person name="Kobayashi M.J."/>
            <person name="Fawcett J.A."/>
            <person name="Hatakeyama M."/>
            <person name="Paape T."/>
            <person name="Ng C.H."/>
            <person name="Ang C.C."/>
            <person name="Tnah L.H."/>
            <person name="Lee C.T."/>
            <person name="Nishiyama T."/>
            <person name="Sese J."/>
            <person name="O'Brien M.J."/>
            <person name="Copetti D."/>
            <person name="Mohd Noor M.I."/>
            <person name="Ong R.C."/>
            <person name="Putra M."/>
            <person name="Sireger I.Z."/>
            <person name="Indrioko S."/>
            <person name="Kosugi Y."/>
            <person name="Izuno A."/>
            <person name="Isagi Y."/>
            <person name="Lee S.L."/>
            <person name="Shimizu K.K."/>
        </authorList>
    </citation>
    <scope>NUCLEOTIDE SEQUENCE [LARGE SCALE GENOMIC DNA]</scope>
    <source>
        <strain evidence="9">214</strain>
    </source>
</reference>
<dbReference type="PANTHER" id="PTHR43188:SF1">
    <property type="entry name" value="ACYL-COA DEHYDROGENASE"/>
    <property type="match status" value="1"/>
</dbReference>
<dbReference type="InterPro" id="IPR009100">
    <property type="entry name" value="AcylCoA_DH/oxidase_NM_dom_sf"/>
</dbReference>
<dbReference type="FunFam" id="1.10.540.10:FF:000014">
    <property type="entry name" value="Acyl-coenzyme A oxidase 4, peroxisomal"/>
    <property type="match status" value="1"/>
</dbReference>
<feature type="domain" description="Acyl-CoA dehydrogenase/oxidase N-terminal" evidence="8">
    <location>
        <begin position="55"/>
        <end position="164"/>
    </location>
</feature>
<dbReference type="FunFam" id="1.20.140.10:FF:000021">
    <property type="entry name" value="Acyl-coenzyme A oxidase 4, peroxisomal"/>
    <property type="match status" value="1"/>
</dbReference>
<dbReference type="InterPro" id="IPR037069">
    <property type="entry name" value="AcylCoA_DH/ox_N_sf"/>
</dbReference>
<dbReference type="PROSITE" id="PS00073">
    <property type="entry name" value="ACYL_COA_DH_2"/>
    <property type="match status" value="1"/>
</dbReference>
<dbReference type="InterPro" id="IPR046373">
    <property type="entry name" value="Acyl-CoA_Oxase/DH_mid-dom_sf"/>
</dbReference>
<dbReference type="AlphaFoldDB" id="A0AAV5KBQ7"/>
<keyword evidence="10" id="KW-1185">Reference proteome</keyword>
<dbReference type="Pfam" id="PF02771">
    <property type="entry name" value="Acyl-CoA_dh_N"/>
    <property type="match status" value="1"/>
</dbReference>
<feature type="domain" description="Acyl-CoA dehydrogenase/oxidase C-terminal" evidence="6">
    <location>
        <begin position="279"/>
        <end position="419"/>
    </location>
</feature>
<evidence type="ECO:0008006" key="11">
    <source>
        <dbReference type="Google" id="ProtNLM"/>
    </source>
</evidence>
<dbReference type="Pfam" id="PF02770">
    <property type="entry name" value="Acyl-CoA_dh_M"/>
    <property type="match status" value="1"/>
</dbReference>
<dbReference type="InterPro" id="IPR036250">
    <property type="entry name" value="AcylCo_DH-like_C"/>
</dbReference>
<proteinExistence type="inferred from homology"/>
<dbReference type="Gene3D" id="1.10.540.10">
    <property type="entry name" value="Acyl-CoA dehydrogenase/oxidase, N-terminal domain"/>
    <property type="match status" value="1"/>
</dbReference>
<gene>
    <name evidence="9" type="ORF">SLEP1_g31909</name>
</gene>
<dbReference type="Pfam" id="PF00441">
    <property type="entry name" value="Acyl-CoA_dh_1"/>
    <property type="match status" value="1"/>
</dbReference>
<dbReference type="Proteomes" id="UP001054252">
    <property type="component" value="Unassembled WGS sequence"/>
</dbReference>
<dbReference type="GO" id="GO:0006635">
    <property type="term" value="P:fatty acid beta-oxidation"/>
    <property type="evidence" value="ECO:0007669"/>
    <property type="project" value="InterPro"/>
</dbReference>
<evidence type="ECO:0000313" key="10">
    <source>
        <dbReference type="Proteomes" id="UP001054252"/>
    </source>
</evidence>
<keyword evidence="5" id="KW-0560">Oxidoreductase</keyword>
<dbReference type="FunFam" id="2.40.110.10:FF:000013">
    <property type="entry name" value="Acyl-coenzyme A oxidase 4 peroxisomal"/>
    <property type="match status" value="1"/>
</dbReference>
<evidence type="ECO:0000256" key="4">
    <source>
        <dbReference type="ARBA" id="ARBA00022827"/>
    </source>
</evidence>
<dbReference type="Gene3D" id="2.40.110.10">
    <property type="entry name" value="Butyryl-CoA Dehydrogenase, subunit A, domain 2"/>
    <property type="match status" value="1"/>
</dbReference>
<evidence type="ECO:0000256" key="5">
    <source>
        <dbReference type="RuleBase" id="RU362125"/>
    </source>
</evidence>